<evidence type="ECO:0000313" key="2">
    <source>
        <dbReference type="Proteomes" id="UP000077315"/>
    </source>
</evidence>
<accession>A0A162PGN3</accession>
<dbReference type="AlphaFoldDB" id="A0A162PGN3"/>
<dbReference type="InParanoid" id="A0A162PGN3"/>
<sequence length="288" mass="32757">MSSIIEQNFDECHCTECIKNDDGYTLVPKRFSHRYSKKASLKDTVRTIVIHESGSVEVHSCQSDLPILDISPMSVGNVSVHSKINGDFNEIDNDYESNENYSNIFDIEVEEVNNELDMFSNSSIPENHVHRFIAVFTVLFAFCYVVTNNLPCSEWFKAENIILVGLALGPKEPKTHNSNVRVPCWRGIRAGFMMVSCNIPAARKTGGFTAHNSTCTCFKCNRHFTCFDTTNKVNFCGVKESEWFHRSCGDNRLHAEEWKSIVTPSEKQYLKIENSVRLSPLHCLGYFD</sequence>
<gene>
    <name evidence="1" type="ORF">PHYBLDRAFT_146822</name>
</gene>
<reference evidence="2" key="1">
    <citation type="submission" date="2015-06" db="EMBL/GenBank/DDBJ databases">
        <title>Expansion of signal transduction pathways in fungi by whole-genome duplication.</title>
        <authorList>
            <consortium name="DOE Joint Genome Institute"/>
            <person name="Corrochano L.M."/>
            <person name="Kuo A."/>
            <person name="Marcet-Houben M."/>
            <person name="Polaino S."/>
            <person name="Salamov A."/>
            <person name="Villalobos J.M."/>
            <person name="Alvarez M.I."/>
            <person name="Avalos J."/>
            <person name="Benito E.P."/>
            <person name="Benoit I."/>
            <person name="Burger G."/>
            <person name="Camino L.P."/>
            <person name="Canovas D."/>
            <person name="Cerda-Olmedo E."/>
            <person name="Cheng J.-F."/>
            <person name="Dominguez A."/>
            <person name="Elias M."/>
            <person name="Eslava A.P."/>
            <person name="Glaser F."/>
            <person name="Grimwood J."/>
            <person name="Gutierrez G."/>
            <person name="Heitman J."/>
            <person name="Henrissat B."/>
            <person name="Iturriaga E.A."/>
            <person name="Lang B.F."/>
            <person name="Lavin J.L."/>
            <person name="Lee S."/>
            <person name="Li W."/>
            <person name="Lindquist E."/>
            <person name="Lopez-Garcia S."/>
            <person name="Luque E.M."/>
            <person name="Marcos A.T."/>
            <person name="Martin J."/>
            <person name="McCluskey K."/>
            <person name="Medina H.R."/>
            <person name="Miralles-Duran A."/>
            <person name="Miyazaki A."/>
            <person name="Munoz-Torres E."/>
            <person name="Oguiza J.A."/>
            <person name="Ohm R."/>
            <person name="Olmedo M."/>
            <person name="Orejas M."/>
            <person name="Ortiz-Castellanos L."/>
            <person name="Pisabarro A.G."/>
            <person name="Rodriguez-Romero J."/>
            <person name="Ruiz-Herrera J."/>
            <person name="Ruiz-Vazquez R."/>
            <person name="Sanz C."/>
            <person name="Schackwitz W."/>
            <person name="Schmutz J."/>
            <person name="Shahriari M."/>
            <person name="Shelest E."/>
            <person name="Silva-Franco F."/>
            <person name="Soanes D."/>
            <person name="Syed K."/>
            <person name="Tagua V.G."/>
            <person name="Talbot N.J."/>
            <person name="Thon M."/>
            <person name="De vries R.P."/>
            <person name="Wiebenga A."/>
            <person name="Yadav J.S."/>
            <person name="Braun E.L."/>
            <person name="Baker S."/>
            <person name="Garre V."/>
            <person name="Horwitz B."/>
            <person name="Torres-Martinez S."/>
            <person name="Idnurm A."/>
            <person name="Herrera-Estrella A."/>
            <person name="Gabaldon T."/>
            <person name="Grigoriev I.V."/>
        </authorList>
    </citation>
    <scope>NUCLEOTIDE SEQUENCE [LARGE SCALE GENOMIC DNA]</scope>
    <source>
        <strain evidence="2">NRRL 1555(-)</strain>
    </source>
</reference>
<evidence type="ECO:0000313" key="1">
    <source>
        <dbReference type="EMBL" id="OAD72637.1"/>
    </source>
</evidence>
<proteinExistence type="predicted"/>
<dbReference type="Proteomes" id="UP000077315">
    <property type="component" value="Unassembled WGS sequence"/>
</dbReference>
<protein>
    <submittedName>
        <fullName evidence="1">Uncharacterized protein</fullName>
    </submittedName>
</protein>
<name>A0A162PGN3_PHYB8</name>
<organism evidence="1 2">
    <name type="scientific">Phycomyces blakesleeanus (strain ATCC 8743b / DSM 1359 / FGSC 10004 / NBRC 33097 / NRRL 1555)</name>
    <dbReference type="NCBI Taxonomy" id="763407"/>
    <lineage>
        <taxon>Eukaryota</taxon>
        <taxon>Fungi</taxon>
        <taxon>Fungi incertae sedis</taxon>
        <taxon>Mucoromycota</taxon>
        <taxon>Mucoromycotina</taxon>
        <taxon>Mucoromycetes</taxon>
        <taxon>Mucorales</taxon>
        <taxon>Phycomycetaceae</taxon>
        <taxon>Phycomyces</taxon>
    </lineage>
</organism>
<dbReference type="OrthoDB" id="10053513at2759"/>
<keyword evidence="2" id="KW-1185">Reference proteome</keyword>
<dbReference type="GeneID" id="28992638"/>
<dbReference type="EMBL" id="KV440983">
    <property type="protein sequence ID" value="OAD72637.1"/>
    <property type="molecule type" value="Genomic_DNA"/>
</dbReference>
<dbReference type="RefSeq" id="XP_018290677.1">
    <property type="nucleotide sequence ID" value="XM_018431732.1"/>
</dbReference>
<dbReference type="VEuPathDB" id="FungiDB:PHYBLDRAFT_146822"/>